<evidence type="ECO:0000256" key="3">
    <source>
        <dbReference type="ARBA" id="ARBA00022917"/>
    </source>
</evidence>
<dbReference type="InterPro" id="IPR036787">
    <property type="entry name" value="T_IF-3_N_sf"/>
</dbReference>
<dbReference type="Proteomes" id="UP000323844">
    <property type="component" value="Chromosome"/>
</dbReference>
<evidence type="ECO:0000313" key="9">
    <source>
        <dbReference type="Proteomes" id="UP000323844"/>
    </source>
</evidence>
<dbReference type="Pfam" id="PF05198">
    <property type="entry name" value="IF3_N"/>
    <property type="match status" value="1"/>
</dbReference>
<sequence length="184" mass="21021">MVNYICRYFIQKFIGKSFKANNQIVAKEIRLIDVNGHMVGVCPLEKGLSMAAEQNLDLIEISATASPPVCRIADLGKLKYQAKKKLQLAKKKQKKVELKEVKMKPSIEAHDLDVKIKQVTKFIQDGAQVKIYMKFKGREVLFSEQGRKVLDKIWDSVSSIATKDYEPKFEGRNMVMQISQAKNR</sequence>
<protein>
    <recommendedName>
        <fullName evidence="4 5">Translation initiation factor IF-3</fullName>
    </recommendedName>
</protein>
<name>A0A5C0UHD5_9RICK</name>
<dbReference type="SUPFAM" id="SSF54364">
    <property type="entry name" value="Translation initiation factor IF3, N-terminal domain"/>
    <property type="match status" value="1"/>
</dbReference>
<comment type="similarity">
    <text evidence="1 4">Belongs to the IF-3 family.</text>
</comment>
<evidence type="ECO:0000256" key="4">
    <source>
        <dbReference type="HAMAP-Rule" id="MF_00080"/>
    </source>
</evidence>
<dbReference type="SUPFAM" id="SSF55200">
    <property type="entry name" value="Translation initiation factor IF3, C-terminal domain"/>
    <property type="match status" value="1"/>
</dbReference>
<comment type="subcellular location">
    <subcellularLocation>
        <location evidence="4">Cytoplasm</location>
    </subcellularLocation>
</comment>
<reference evidence="8 9" key="1">
    <citation type="submission" date="2019-08" db="EMBL/GenBank/DDBJ databases">
        <title>Highly reduced genomes of protist endosymbionts show evolutionary convergence.</title>
        <authorList>
            <person name="George E."/>
            <person name="Husnik F."/>
            <person name="Tashyreva D."/>
            <person name="Prokopchuk G."/>
            <person name="Horak A."/>
            <person name="Kwong W.K."/>
            <person name="Lukes J."/>
            <person name="Keeling P.J."/>
        </authorList>
    </citation>
    <scope>NUCLEOTIDE SEQUENCE [LARGE SCALE GENOMIC DNA]</scope>
    <source>
        <strain evidence="8">1621</strain>
    </source>
</reference>
<keyword evidence="9" id="KW-1185">Reference proteome</keyword>
<gene>
    <name evidence="4" type="primary">infC</name>
    <name evidence="8" type="ORF">FZC37_00790</name>
</gene>
<evidence type="ECO:0000259" key="6">
    <source>
        <dbReference type="Pfam" id="PF00707"/>
    </source>
</evidence>
<dbReference type="Gene3D" id="3.10.20.80">
    <property type="entry name" value="Translation initiation factor 3 (IF-3), N-terminal domain"/>
    <property type="match status" value="1"/>
</dbReference>
<evidence type="ECO:0000256" key="2">
    <source>
        <dbReference type="ARBA" id="ARBA00022540"/>
    </source>
</evidence>
<dbReference type="GO" id="GO:0005737">
    <property type="term" value="C:cytoplasm"/>
    <property type="evidence" value="ECO:0007669"/>
    <property type="project" value="UniProtKB-SubCell"/>
</dbReference>
<feature type="domain" description="Translation initiation factor 3 C-terminal" evidence="6">
    <location>
        <begin position="96"/>
        <end position="179"/>
    </location>
</feature>
<dbReference type="InterPro" id="IPR036788">
    <property type="entry name" value="T_IF-3_C_sf"/>
</dbReference>
<organism evidence="8 9">
    <name type="scientific">Candidatus Sneabacter namystus</name>
    <dbReference type="NCBI Taxonomy" id="2601646"/>
    <lineage>
        <taxon>Bacteria</taxon>
        <taxon>Pseudomonadati</taxon>
        <taxon>Pseudomonadota</taxon>
        <taxon>Alphaproteobacteria</taxon>
        <taxon>Rickettsiales</taxon>
        <taxon>Rickettsiaceae</taxon>
        <taxon>Rickettsieae</taxon>
        <taxon>Candidatus Sneabacter</taxon>
    </lineage>
</organism>
<dbReference type="InterPro" id="IPR019814">
    <property type="entry name" value="Translation_initiation_fac_3_N"/>
</dbReference>
<keyword evidence="4" id="KW-0963">Cytoplasm</keyword>
<feature type="domain" description="Translation initiation factor 3 N-terminal" evidence="7">
    <location>
        <begin position="21"/>
        <end position="87"/>
    </location>
</feature>
<dbReference type="NCBIfam" id="TIGR00168">
    <property type="entry name" value="infC"/>
    <property type="match status" value="1"/>
</dbReference>
<accession>A0A5C0UHD5</accession>
<keyword evidence="2 4" id="KW-0396">Initiation factor</keyword>
<dbReference type="RefSeq" id="WP_148951837.1">
    <property type="nucleotide sequence ID" value="NZ_CP043312.1"/>
</dbReference>
<comment type="subunit">
    <text evidence="4">Monomer.</text>
</comment>
<keyword evidence="3 4" id="KW-0648">Protein biosynthesis</keyword>
<dbReference type="GO" id="GO:0003743">
    <property type="term" value="F:translation initiation factor activity"/>
    <property type="evidence" value="ECO:0007669"/>
    <property type="project" value="UniProtKB-UniRule"/>
</dbReference>
<dbReference type="EMBL" id="CP043312">
    <property type="protein sequence ID" value="QEK39476.1"/>
    <property type="molecule type" value="Genomic_DNA"/>
</dbReference>
<proteinExistence type="inferred from homology"/>
<evidence type="ECO:0000259" key="7">
    <source>
        <dbReference type="Pfam" id="PF05198"/>
    </source>
</evidence>
<dbReference type="HAMAP" id="MF_00080">
    <property type="entry name" value="IF_3"/>
    <property type="match status" value="1"/>
</dbReference>
<comment type="function">
    <text evidence="4">IF-3 binds to the 30S ribosomal subunit and shifts the equilibrium between 70S ribosomes and their 50S and 30S subunits in favor of the free subunits, thus enhancing the availability of 30S subunits on which protein synthesis initiation begins.</text>
</comment>
<dbReference type="PANTHER" id="PTHR10938:SF0">
    <property type="entry name" value="TRANSLATION INITIATION FACTOR IF-3, MITOCHONDRIAL"/>
    <property type="match status" value="1"/>
</dbReference>
<dbReference type="OrthoDB" id="9806014at2"/>
<dbReference type="PANTHER" id="PTHR10938">
    <property type="entry name" value="TRANSLATION INITIATION FACTOR IF-3"/>
    <property type="match status" value="1"/>
</dbReference>
<dbReference type="InterPro" id="IPR019815">
    <property type="entry name" value="Translation_initiation_fac_3_C"/>
</dbReference>
<dbReference type="GO" id="GO:0043022">
    <property type="term" value="F:ribosome binding"/>
    <property type="evidence" value="ECO:0007669"/>
    <property type="project" value="TreeGrafter"/>
</dbReference>
<dbReference type="InterPro" id="IPR001288">
    <property type="entry name" value="Translation_initiation_fac_3"/>
</dbReference>
<evidence type="ECO:0000256" key="1">
    <source>
        <dbReference type="ARBA" id="ARBA00005439"/>
    </source>
</evidence>
<dbReference type="AlphaFoldDB" id="A0A5C0UHD5"/>
<evidence type="ECO:0000313" key="8">
    <source>
        <dbReference type="EMBL" id="QEK39476.1"/>
    </source>
</evidence>
<dbReference type="KEGG" id="snay:FZC37_00790"/>
<dbReference type="Gene3D" id="3.30.110.10">
    <property type="entry name" value="Translation initiation factor 3 (IF-3), C-terminal domain"/>
    <property type="match status" value="1"/>
</dbReference>
<evidence type="ECO:0000256" key="5">
    <source>
        <dbReference type="NCBIfam" id="TIGR00168"/>
    </source>
</evidence>
<dbReference type="GO" id="GO:0032790">
    <property type="term" value="P:ribosome disassembly"/>
    <property type="evidence" value="ECO:0007669"/>
    <property type="project" value="TreeGrafter"/>
</dbReference>
<dbReference type="FunFam" id="3.30.110.10:FF:000001">
    <property type="entry name" value="Translation initiation factor IF-3"/>
    <property type="match status" value="1"/>
</dbReference>
<dbReference type="Pfam" id="PF00707">
    <property type="entry name" value="IF3_C"/>
    <property type="match status" value="1"/>
</dbReference>